<reference evidence="5 6" key="1">
    <citation type="submission" date="2017-03" db="EMBL/GenBank/DDBJ databases">
        <title>Draft Genome sequence of Marispirochaeta sp. strain JC444.</title>
        <authorList>
            <person name="Shivani Y."/>
            <person name="Subhash Y."/>
            <person name="Sasikala C."/>
            <person name="Ramana C."/>
        </authorList>
    </citation>
    <scope>NUCLEOTIDE SEQUENCE [LARGE SCALE GENOMIC DNA]</scope>
    <source>
        <strain evidence="5 6">JC444</strain>
    </source>
</reference>
<keyword evidence="2 3" id="KW-0694">RNA-binding</keyword>
<feature type="region of interest" description="Disordered" evidence="4">
    <location>
        <begin position="132"/>
        <end position="151"/>
    </location>
</feature>
<dbReference type="STRING" id="1963862.B4O97_03350"/>
<keyword evidence="6" id="KW-1185">Reference proteome</keyword>
<organism evidence="5 6">
    <name type="scientific">Marispirochaeta aestuarii</name>
    <dbReference type="NCBI Taxonomy" id="1963862"/>
    <lineage>
        <taxon>Bacteria</taxon>
        <taxon>Pseudomonadati</taxon>
        <taxon>Spirochaetota</taxon>
        <taxon>Spirochaetia</taxon>
        <taxon>Spirochaetales</taxon>
        <taxon>Spirochaetaceae</taxon>
        <taxon>Marispirochaeta</taxon>
    </lineage>
</organism>
<dbReference type="NCBIfam" id="TIGR00086">
    <property type="entry name" value="smpB"/>
    <property type="match status" value="1"/>
</dbReference>
<dbReference type="GO" id="GO:0003723">
    <property type="term" value="F:RNA binding"/>
    <property type="evidence" value="ECO:0007669"/>
    <property type="project" value="UniProtKB-UniRule"/>
</dbReference>
<dbReference type="PANTHER" id="PTHR30308:SF2">
    <property type="entry name" value="SSRA-BINDING PROTEIN"/>
    <property type="match status" value="1"/>
</dbReference>
<evidence type="ECO:0000256" key="2">
    <source>
        <dbReference type="ARBA" id="ARBA00022884"/>
    </source>
</evidence>
<comment type="subcellular location">
    <subcellularLocation>
        <location evidence="3">Cytoplasm</location>
    </subcellularLocation>
    <text evidence="3">The tmRNA-SmpB complex associates with stalled 70S ribosomes.</text>
</comment>
<evidence type="ECO:0000256" key="4">
    <source>
        <dbReference type="SAM" id="MobiDB-lite"/>
    </source>
</evidence>
<protein>
    <recommendedName>
        <fullName evidence="3">SsrA-binding protein</fullName>
    </recommendedName>
    <alternativeName>
        <fullName evidence="3">Small protein B</fullName>
    </alternativeName>
</protein>
<name>A0A1Y1S166_9SPIO</name>
<proteinExistence type="inferred from homology"/>
<dbReference type="OrthoDB" id="9805462at2"/>
<dbReference type="HAMAP" id="MF_00023">
    <property type="entry name" value="SmpB"/>
    <property type="match status" value="1"/>
</dbReference>
<evidence type="ECO:0000256" key="3">
    <source>
        <dbReference type="HAMAP-Rule" id="MF_00023"/>
    </source>
</evidence>
<dbReference type="Gene3D" id="2.40.280.10">
    <property type="match status" value="1"/>
</dbReference>
<comment type="similarity">
    <text evidence="3">Belongs to the SmpB family.</text>
</comment>
<dbReference type="PANTHER" id="PTHR30308">
    <property type="entry name" value="TMRNA-BINDING COMPONENT OF TRANS-TRANSLATION TAGGING COMPLEX"/>
    <property type="match status" value="1"/>
</dbReference>
<dbReference type="SUPFAM" id="SSF74982">
    <property type="entry name" value="Small protein B (SmpB)"/>
    <property type="match status" value="1"/>
</dbReference>
<dbReference type="AlphaFoldDB" id="A0A1Y1S166"/>
<sequence length="151" mass="17620">MEGKKILADNRKARFNYMVLDSLECGIALQGTEVKSMRAGKFSFTDAYARIRNGELWLVGFHITPYEFGNIFNHEPVRERRLLAHKDEIKRLQRKVDEKGLTLVPLKFYLKGGIVKLELGVCQGKKLHDKRQSIKERDDKRAADREFKQRL</sequence>
<dbReference type="Proteomes" id="UP000192343">
    <property type="component" value="Unassembled WGS sequence"/>
</dbReference>
<gene>
    <name evidence="3" type="primary">smpB</name>
    <name evidence="5" type="ORF">B4O97_03350</name>
</gene>
<dbReference type="GO" id="GO:0070930">
    <property type="term" value="P:trans-translation-dependent protein tagging"/>
    <property type="evidence" value="ECO:0007669"/>
    <property type="project" value="TreeGrafter"/>
</dbReference>
<evidence type="ECO:0000313" key="5">
    <source>
        <dbReference type="EMBL" id="ORC37239.1"/>
    </source>
</evidence>
<comment type="caution">
    <text evidence="5">The sequence shown here is derived from an EMBL/GenBank/DDBJ whole genome shotgun (WGS) entry which is preliminary data.</text>
</comment>
<accession>A0A1Y1S166</accession>
<evidence type="ECO:0000256" key="1">
    <source>
        <dbReference type="ARBA" id="ARBA00022490"/>
    </source>
</evidence>
<dbReference type="EMBL" id="MWQY01000003">
    <property type="protein sequence ID" value="ORC37239.1"/>
    <property type="molecule type" value="Genomic_DNA"/>
</dbReference>
<dbReference type="InterPro" id="IPR020081">
    <property type="entry name" value="SsrA-bd_prot_CS"/>
</dbReference>
<dbReference type="InterPro" id="IPR023620">
    <property type="entry name" value="SmpB"/>
</dbReference>
<dbReference type="CDD" id="cd09294">
    <property type="entry name" value="SmpB"/>
    <property type="match status" value="1"/>
</dbReference>
<keyword evidence="1 3" id="KW-0963">Cytoplasm</keyword>
<comment type="function">
    <text evidence="3">Required for rescue of stalled ribosomes mediated by trans-translation. Binds to transfer-messenger RNA (tmRNA), required for stable association of tmRNA with ribosomes. tmRNA and SmpB together mimic tRNA shape, replacing the anticodon stem-loop with SmpB. tmRNA is encoded by the ssrA gene; the 2 termini fold to resemble tRNA(Ala) and it encodes a 'tag peptide', a short internal open reading frame. During trans-translation Ala-aminoacylated tmRNA acts like a tRNA, entering the A-site of stalled ribosomes, displacing the stalled mRNA. The ribosome then switches to translate the ORF on the tmRNA; the nascent peptide is terminated with the 'tag peptide' encoded by the tmRNA and targeted for degradation. The ribosome is freed to recommence translation, which seems to be the essential function of trans-translation.</text>
</comment>
<dbReference type="PROSITE" id="PS01317">
    <property type="entry name" value="SSRP"/>
    <property type="match status" value="1"/>
</dbReference>
<evidence type="ECO:0000313" key="6">
    <source>
        <dbReference type="Proteomes" id="UP000192343"/>
    </source>
</evidence>
<dbReference type="GO" id="GO:0070929">
    <property type="term" value="P:trans-translation"/>
    <property type="evidence" value="ECO:0007669"/>
    <property type="project" value="UniProtKB-UniRule"/>
</dbReference>
<dbReference type="RefSeq" id="WP_083048320.1">
    <property type="nucleotide sequence ID" value="NZ_CAXXQO010000002.1"/>
</dbReference>
<dbReference type="InterPro" id="IPR000037">
    <property type="entry name" value="SsrA-bd_prot"/>
</dbReference>
<dbReference type="GO" id="GO:0005829">
    <property type="term" value="C:cytosol"/>
    <property type="evidence" value="ECO:0007669"/>
    <property type="project" value="TreeGrafter"/>
</dbReference>
<dbReference type="Pfam" id="PF01668">
    <property type="entry name" value="SmpB"/>
    <property type="match status" value="1"/>
</dbReference>
<dbReference type="NCBIfam" id="NF003843">
    <property type="entry name" value="PRK05422.1"/>
    <property type="match status" value="1"/>
</dbReference>